<proteinExistence type="predicted"/>
<dbReference type="KEGG" id="ssyi:EKG83_13935"/>
<sequence length="405" mass="45388">MSSRARLFPYPEPRALEDAAFEHEVVPTRIHSLLLPVWKVTVRATVVVAEDYDLIDRHLSRGIAEAGLTTTAELAAFFSLDPLLVDRALRALEAIGHVGTTDGRWWLTEVGLRSVRDGRRYAVANEDRRVLYFDGFASRPLTKVCYDPRKVTLLPWDELPTGGRFQRLFTRWSFDPAALTALSGNPERARFNLPERIDNPRPLGPPELVYLPLIVVRGLSRTGRTRYLAYTQAVGEADSDLGALVEATPDITAILEHEQRAADPEHEEKRAREWADRYNLTGHRLVRLPTGLLRVVLPGRSFGADDGLPLYQLGSFVVRGDSFFQPWCDDVRLRQKALLSRARSLLGARSRLETGQAWPRIEQVARQLDVGGVDVGTLRALAVRLGEKVLVTQLDELAHAEPAPF</sequence>
<dbReference type="InterPro" id="IPR036390">
    <property type="entry name" value="WH_DNA-bd_sf"/>
</dbReference>
<evidence type="ECO:0000313" key="2">
    <source>
        <dbReference type="Proteomes" id="UP000325787"/>
    </source>
</evidence>
<name>A0A5Q0GWE0_SACSY</name>
<gene>
    <name evidence="1" type="ORF">EKG83_13935</name>
</gene>
<dbReference type="Proteomes" id="UP000325787">
    <property type="component" value="Chromosome"/>
</dbReference>
<dbReference type="OrthoDB" id="3288418at2"/>
<organism evidence="1 2">
    <name type="scientific">Saccharothrix syringae</name>
    <name type="common">Nocardiopsis syringae</name>
    <dbReference type="NCBI Taxonomy" id="103733"/>
    <lineage>
        <taxon>Bacteria</taxon>
        <taxon>Bacillati</taxon>
        <taxon>Actinomycetota</taxon>
        <taxon>Actinomycetes</taxon>
        <taxon>Pseudonocardiales</taxon>
        <taxon>Pseudonocardiaceae</taxon>
        <taxon>Saccharothrix</taxon>
    </lineage>
</organism>
<evidence type="ECO:0000313" key="1">
    <source>
        <dbReference type="EMBL" id="QFZ18436.1"/>
    </source>
</evidence>
<accession>A0A5Q0GWE0</accession>
<dbReference type="RefSeq" id="WP_153278069.1">
    <property type="nucleotide sequence ID" value="NZ_CP034550.1"/>
</dbReference>
<dbReference type="EMBL" id="CP034550">
    <property type="protein sequence ID" value="QFZ18436.1"/>
    <property type="molecule type" value="Genomic_DNA"/>
</dbReference>
<protein>
    <submittedName>
        <fullName evidence="1">Uncharacterized protein</fullName>
    </submittedName>
</protein>
<reference evidence="2" key="1">
    <citation type="journal article" date="2021" name="Curr. Microbiol.">
        <title>Complete genome of nocamycin-producing strain Saccharothrix syringae NRRL B-16468 reveals the biosynthetic potential for secondary metabolites.</title>
        <authorList>
            <person name="Mo X."/>
            <person name="Yang S."/>
        </authorList>
    </citation>
    <scope>NUCLEOTIDE SEQUENCE [LARGE SCALE GENOMIC DNA]</scope>
    <source>
        <strain evidence="2">ATCC 51364 / DSM 43886 / JCM 6844 / KCTC 9398 / NBRC 14523 / NRRL B-16468 / INA 2240</strain>
    </source>
</reference>
<dbReference type="AlphaFoldDB" id="A0A5Q0GWE0"/>
<keyword evidence="2" id="KW-1185">Reference proteome</keyword>
<dbReference type="SUPFAM" id="SSF46785">
    <property type="entry name" value="Winged helix' DNA-binding domain"/>
    <property type="match status" value="1"/>
</dbReference>